<organism evidence="2 3">
    <name type="scientific">Meloidogyne hapla</name>
    <name type="common">Root-knot nematode worm</name>
    <dbReference type="NCBI Taxonomy" id="6305"/>
    <lineage>
        <taxon>Eukaryota</taxon>
        <taxon>Metazoa</taxon>
        <taxon>Ecdysozoa</taxon>
        <taxon>Nematoda</taxon>
        <taxon>Chromadorea</taxon>
        <taxon>Rhabditida</taxon>
        <taxon>Tylenchina</taxon>
        <taxon>Tylenchomorpha</taxon>
        <taxon>Tylenchoidea</taxon>
        <taxon>Meloidogynidae</taxon>
        <taxon>Meloidogyninae</taxon>
        <taxon>Meloidogyne</taxon>
    </lineage>
</organism>
<feature type="transmembrane region" description="Helical" evidence="1">
    <location>
        <begin position="81"/>
        <end position="100"/>
    </location>
</feature>
<evidence type="ECO:0000313" key="2">
    <source>
        <dbReference type="Proteomes" id="UP000095281"/>
    </source>
</evidence>
<reference evidence="3" key="1">
    <citation type="submission" date="2016-11" db="UniProtKB">
        <authorList>
            <consortium name="WormBaseParasite"/>
        </authorList>
    </citation>
    <scope>IDENTIFICATION</scope>
</reference>
<keyword evidence="1" id="KW-0472">Membrane</keyword>
<dbReference type="AlphaFoldDB" id="A0A1I8BFL8"/>
<evidence type="ECO:0000313" key="3">
    <source>
        <dbReference type="WBParaSite" id="MhA1_Contig2180.frz3.fgene1"/>
    </source>
</evidence>
<proteinExistence type="predicted"/>
<keyword evidence="1" id="KW-1133">Transmembrane helix</keyword>
<dbReference type="Proteomes" id="UP000095281">
    <property type="component" value="Unplaced"/>
</dbReference>
<dbReference type="WBParaSite" id="MhA1_Contig2180.frz3.fgene1">
    <property type="protein sequence ID" value="MhA1_Contig2180.frz3.fgene1"/>
    <property type="gene ID" value="MhA1_Contig2180.frz3.fgene1"/>
</dbReference>
<protein>
    <submittedName>
        <fullName evidence="3">Fam-l protein</fullName>
    </submittedName>
</protein>
<sequence length="118" mass="14079">NSNENKQLNDIIIPLSKGKGVNNWFGNWPKNLENNEEIKEIKDKQYENINNYYENNISKQQIINEQKQFKQIKEIISNLKIPLLFILIFVLLIFIIPILVKNWKTTKYIDGKIKEFNN</sequence>
<evidence type="ECO:0000256" key="1">
    <source>
        <dbReference type="SAM" id="Phobius"/>
    </source>
</evidence>
<accession>A0A1I8BFL8</accession>
<name>A0A1I8BFL8_MELHA</name>
<keyword evidence="2" id="KW-1185">Reference proteome</keyword>
<keyword evidence="1" id="KW-0812">Transmembrane</keyword>